<dbReference type="GO" id="GO:0009307">
    <property type="term" value="P:DNA restriction-modification system"/>
    <property type="evidence" value="ECO:0007669"/>
    <property type="project" value="InterPro"/>
</dbReference>
<feature type="binding site" evidence="7">
    <location>
        <position position="10"/>
    </location>
    <ligand>
        <name>S-adenosyl-L-methionine</name>
        <dbReference type="ChEBI" id="CHEBI:59789"/>
    </ligand>
</feature>
<feature type="binding site" evidence="7">
    <location>
        <position position="55"/>
    </location>
    <ligand>
        <name>S-adenosyl-L-methionine</name>
        <dbReference type="ChEBI" id="CHEBI:59789"/>
    </ligand>
</feature>
<dbReference type="PANTHER" id="PTHR30481:SF3">
    <property type="entry name" value="DNA ADENINE METHYLASE"/>
    <property type="match status" value="1"/>
</dbReference>
<dbReference type="Pfam" id="PF02086">
    <property type="entry name" value="MethyltransfD12"/>
    <property type="match status" value="1"/>
</dbReference>
<feature type="binding site" evidence="7">
    <location>
        <position position="183"/>
    </location>
    <ligand>
        <name>S-adenosyl-L-methionine</name>
        <dbReference type="ChEBI" id="CHEBI:59789"/>
    </ligand>
</feature>
<dbReference type="InterPro" id="IPR012263">
    <property type="entry name" value="M_m6A_EcoRV"/>
</dbReference>
<evidence type="ECO:0000256" key="3">
    <source>
        <dbReference type="ARBA" id="ARBA00022603"/>
    </source>
</evidence>
<dbReference type="GO" id="GO:0043565">
    <property type="term" value="F:sequence-specific DNA binding"/>
    <property type="evidence" value="ECO:0007669"/>
    <property type="project" value="TreeGrafter"/>
</dbReference>
<evidence type="ECO:0000256" key="4">
    <source>
        <dbReference type="ARBA" id="ARBA00022679"/>
    </source>
</evidence>
<dbReference type="KEGG" id="cate:C2869_08665"/>
<dbReference type="GO" id="GO:0009007">
    <property type="term" value="F:site-specific DNA-methyltransferase (adenine-specific) activity"/>
    <property type="evidence" value="ECO:0007669"/>
    <property type="project" value="UniProtKB-UniRule"/>
</dbReference>
<evidence type="ECO:0000313" key="10">
    <source>
        <dbReference type="Proteomes" id="UP000244441"/>
    </source>
</evidence>
<accession>A0A2S0VQJ9</accession>
<evidence type="ECO:0000256" key="7">
    <source>
        <dbReference type="PIRSR" id="PIRSR000398-1"/>
    </source>
</evidence>
<proteinExistence type="inferred from homology"/>
<name>A0A2S0VQJ9_9ALTE</name>
<comment type="catalytic activity">
    <reaction evidence="6 8">
        <text>a 2'-deoxyadenosine in DNA + S-adenosyl-L-methionine = an N(6)-methyl-2'-deoxyadenosine in DNA + S-adenosyl-L-homocysteine + H(+)</text>
        <dbReference type="Rhea" id="RHEA:15197"/>
        <dbReference type="Rhea" id="RHEA-COMP:12418"/>
        <dbReference type="Rhea" id="RHEA-COMP:12419"/>
        <dbReference type="ChEBI" id="CHEBI:15378"/>
        <dbReference type="ChEBI" id="CHEBI:57856"/>
        <dbReference type="ChEBI" id="CHEBI:59789"/>
        <dbReference type="ChEBI" id="CHEBI:90615"/>
        <dbReference type="ChEBI" id="CHEBI:90616"/>
        <dbReference type="EC" id="2.1.1.72"/>
    </reaction>
</comment>
<dbReference type="GO" id="GO:0006298">
    <property type="term" value="P:mismatch repair"/>
    <property type="evidence" value="ECO:0007669"/>
    <property type="project" value="TreeGrafter"/>
</dbReference>
<keyword evidence="4 8" id="KW-0808">Transferase</keyword>
<organism evidence="9 10">
    <name type="scientific">Saccharobesus litoralis</name>
    <dbReference type="NCBI Taxonomy" id="2172099"/>
    <lineage>
        <taxon>Bacteria</taxon>
        <taxon>Pseudomonadati</taxon>
        <taxon>Pseudomonadota</taxon>
        <taxon>Gammaproteobacteria</taxon>
        <taxon>Alteromonadales</taxon>
        <taxon>Alteromonadaceae</taxon>
        <taxon>Saccharobesus</taxon>
    </lineage>
</organism>
<evidence type="ECO:0000256" key="6">
    <source>
        <dbReference type="ARBA" id="ARBA00047942"/>
    </source>
</evidence>
<evidence type="ECO:0000256" key="1">
    <source>
        <dbReference type="ARBA" id="ARBA00006594"/>
    </source>
</evidence>
<dbReference type="AlphaFoldDB" id="A0A2S0VQJ9"/>
<dbReference type="EMBL" id="CP026604">
    <property type="protein sequence ID" value="AWB66495.1"/>
    <property type="molecule type" value="Genomic_DNA"/>
</dbReference>
<dbReference type="InterPro" id="IPR002052">
    <property type="entry name" value="DNA_methylase_N6_adenine_CS"/>
</dbReference>
<dbReference type="Gene3D" id="3.40.50.150">
    <property type="entry name" value="Vaccinia Virus protein VP39"/>
    <property type="match status" value="1"/>
</dbReference>
<evidence type="ECO:0000256" key="8">
    <source>
        <dbReference type="RuleBase" id="RU361257"/>
    </source>
</evidence>
<dbReference type="GO" id="GO:1904047">
    <property type="term" value="F:S-adenosyl-L-methionine binding"/>
    <property type="evidence" value="ECO:0007669"/>
    <property type="project" value="TreeGrafter"/>
</dbReference>
<gene>
    <name evidence="9" type="ORF">C2869_08665</name>
</gene>
<dbReference type="PANTHER" id="PTHR30481">
    <property type="entry name" value="DNA ADENINE METHYLASE"/>
    <property type="match status" value="1"/>
</dbReference>
<dbReference type="RefSeq" id="WP_108602558.1">
    <property type="nucleotide sequence ID" value="NZ_CP026604.1"/>
</dbReference>
<dbReference type="PRINTS" id="PR00505">
    <property type="entry name" value="D12N6MTFRASE"/>
</dbReference>
<dbReference type="InterPro" id="IPR012327">
    <property type="entry name" value="MeTrfase_D12"/>
</dbReference>
<keyword evidence="3 8" id="KW-0489">Methyltransferase</keyword>
<dbReference type="InterPro" id="IPR023095">
    <property type="entry name" value="Ade_MeTrfase_dom_2"/>
</dbReference>
<evidence type="ECO:0000256" key="2">
    <source>
        <dbReference type="ARBA" id="ARBA00011900"/>
    </source>
</evidence>
<dbReference type="REBASE" id="249735">
    <property type="entry name" value="M.CspQB4ORF8665P"/>
</dbReference>
<feature type="binding site" evidence="7">
    <location>
        <position position="14"/>
    </location>
    <ligand>
        <name>S-adenosyl-L-methionine</name>
        <dbReference type="ChEBI" id="CHEBI:59789"/>
    </ligand>
</feature>
<dbReference type="EC" id="2.1.1.72" evidence="2 8"/>
<reference evidence="9 10" key="1">
    <citation type="submission" date="2018-01" db="EMBL/GenBank/DDBJ databases">
        <title>Genome sequence of a Cantenovulum-like bacteria.</title>
        <authorList>
            <person name="Tan W.R."/>
            <person name="Lau N.-S."/>
            <person name="Go F."/>
            <person name="Amirul A.-A.A."/>
        </authorList>
    </citation>
    <scope>NUCLEOTIDE SEQUENCE [LARGE SCALE GENOMIC DNA]</scope>
    <source>
        <strain evidence="9 10">CCB-QB4</strain>
    </source>
</reference>
<dbReference type="OrthoDB" id="9805629at2"/>
<sequence length="276" mass="31983">MNKIRPFLKWAGGKFLLAEKINKLLPQAECLVEPFVGAGAVFLNSHKFERYQLNDINPDLINLYLLLQSQPEILIKESAKLFADNQHNSEQRYYELRDEFNQSQDKLERSSLFIYLNRHGYNGLCRYNRTGLYNVPFGRYKKPYFPEWEMHAFAEKAQQAVFSCVDFQQAIKAAPDNSVIYCDPPYASLSNKPAPSFTGYAASAFNDEHQQILGDLAATSRDDRQISVLVSNHDTKLTRKIYKPATRRRYFQVGRYISRKGQDRKPVKEVFALYKA</sequence>
<dbReference type="SUPFAM" id="SSF53335">
    <property type="entry name" value="S-adenosyl-L-methionine-dependent methyltransferases"/>
    <property type="match status" value="1"/>
</dbReference>
<evidence type="ECO:0000313" key="9">
    <source>
        <dbReference type="EMBL" id="AWB66495.1"/>
    </source>
</evidence>
<dbReference type="Proteomes" id="UP000244441">
    <property type="component" value="Chromosome"/>
</dbReference>
<comment type="similarity">
    <text evidence="1 8">Belongs to the N(4)/N(6)-methyltransferase family.</text>
</comment>
<dbReference type="PIRSF" id="PIRSF000398">
    <property type="entry name" value="M_m6A_EcoRV"/>
    <property type="match status" value="1"/>
</dbReference>
<evidence type="ECO:0000256" key="5">
    <source>
        <dbReference type="ARBA" id="ARBA00022691"/>
    </source>
</evidence>
<dbReference type="NCBIfam" id="TIGR00571">
    <property type="entry name" value="dam"/>
    <property type="match status" value="1"/>
</dbReference>
<dbReference type="GO" id="GO:0032259">
    <property type="term" value="P:methylation"/>
    <property type="evidence" value="ECO:0007669"/>
    <property type="project" value="UniProtKB-KW"/>
</dbReference>
<dbReference type="PROSITE" id="PS00092">
    <property type="entry name" value="N6_MTASE"/>
    <property type="match status" value="1"/>
</dbReference>
<keyword evidence="10" id="KW-1185">Reference proteome</keyword>
<keyword evidence="5 8" id="KW-0949">S-adenosyl-L-methionine</keyword>
<dbReference type="Gene3D" id="1.10.1020.10">
    <property type="entry name" value="Adenine-specific Methyltransferase, Domain 2"/>
    <property type="match status" value="1"/>
</dbReference>
<protein>
    <recommendedName>
        <fullName evidence="2 8">Site-specific DNA-methyltransferase (adenine-specific)</fullName>
        <ecNumber evidence="2 8">2.1.1.72</ecNumber>
    </recommendedName>
</protein>
<dbReference type="InterPro" id="IPR029063">
    <property type="entry name" value="SAM-dependent_MTases_sf"/>
</dbReference>